<gene>
    <name evidence="4" type="ORF">G9U51_01525</name>
</gene>
<dbReference type="EMBL" id="JAAOIV010000001">
    <property type="protein sequence ID" value="NHN54461.1"/>
    <property type="molecule type" value="Genomic_DNA"/>
</dbReference>
<keyword evidence="5" id="KW-1185">Reference proteome</keyword>
<dbReference type="InterPro" id="IPR000182">
    <property type="entry name" value="GNAT_dom"/>
</dbReference>
<dbReference type="PANTHER" id="PTHR43072:SF23">
    <property type="entry name" value="UPF0039 PROTEIN C11D3.02C"/>
    <property type="match status" value="1"/>
</dbReference>
<dbReference type="CDD" id="cd04301">
    <property type="entry name" value="NAT_SF"/>
    <property type="match status" value="1"/>
</dbReference>
<feature type="domain" description="N-acetyltransferase" evidence="3">
    <location>
        <begin position="1"/>
        <end position="160"/>
    </location>
</feature>
<dbReference type="SUPFAM" id="SSF55729">
    <property type="entry name" value="Acyl-CoA N-acyltransferases (Nat)"/>
    <property type="match status" value="1"/>
</dbReference>
<accession>A0A967B4H3</accession>
<evidence type="ECO:0000259" key="3">
    <source>
        <dbReference type="PROSITE" id="PS51186"/>
    </source>
</evidence>
<protein>
    <submittedName>
        <fullName evidence="4">N-acetyltransferase</fullName>
    </submittedName>
</protein>
<keyword evidence="2" id="KW-0012">Acyltransferase</keyword>
<dbReference type="Proteomes" id="UP000744769">
    <property type="component" value="Unassembled WGS sequence"/>
</dbReference>
<proteinExistence type="predicted"/>
<sequence length="164" mass="17416">MTPADWPAVEAIYRAGIATGHATFEAEPPPDWHAFASGKRPDLMLVAVDGDDRVLGWAAAGPVSARPVYRGVVEHSVYVAPHAAGRGVGSQLLGDLLAVADRSGVWTVQSSIFPENAASLKLHQSAGFRVVGRRERIGLMPCGPLAGQWRDTVLIERRAPATTS</sequence>
<dbReference type="PROSITE" id="PS51186">
    <property type="entry name" value="GNAT"/>
    <property type="match status" value="1"/>
</dbReference>
<dbReference type="AlphaFoldDB" id="A0A967B4H3"/>
<reference evidence="4" key="1">
    <citation type="submission" date="2020-03" db="EMBL/GenBank/DDBJ databases">
        <title>Draft sequencing of Calidifontibacter sp. DB0510.</title>
        <authorList>
            <person name="Kim D.-U."/>
        </authorList>
    </citation>
    <scope>NUCLEOTIDE SEQUENCE</scope>
    <source>
        <strain evidence="4">DB0510</strain>
    </source>
</reference>
<dbReference type="InterPro" id="IPR016181">
    <property type="entry name" value="Acyl_CoA_acyltransferase"/>
</dbReference>
<evidence type="ECO:0000256" key="2">
    <source>
        <dbReference type="ARBA" id="ARBA00023315"/>
    </source>
</evidence>
<evidence type="ECO:0000313" key="4">
    <source>
        <dbReference type="EMBL" id="NHN54461.1"/>
    </source>
</evidence>
<dbReference type="GO" id="GO:0016747">
    <property type="term" value="F:acyltransferase activity, transferring groups other than amino-acyl groups"/>
    <property type="evidence" value="ECO:0007669"/>
    <property type="project" value="InterPro"/>
</dbReference>
<evidence type="ECO:0000313" key="5">
    <source>
        <dbReference type="Proteomes" id="UP000744769"/>
    </source>
</evidence>
<dbReference type="Gene3D" id="3.40.630.30">
    <property type="match status" value="1"/>
</dbReference>
<dbReference type="Pfam" id="PF00583">
    <property type="entry name" value="Acetyltransf_1"/>
    <property type="match status" value="1"/>
</dbReference>
<dbReference type="PANTHER" id="PTHR43072">
    <property type="entry name" value="N-ACETYLTRANSFERASE"/>
    <property type="match status" value="1"/>
</dbReference>
<name>A0A967B4H3_9MICO</name>
<keyword evidence="1" id="KW-0808">Transferase</keyword>
<comment type="caution">
    <text evidence="4">The sequence shown here is derived from an EMBL/GenBank/DDBJ whole genome shotgun (WGS) entry which is preliminary data.</text>
</comment>
<organism evidence="4 5">
    <name type="scientific">Metallococcus carri</name>
    <dbReference type="NCBI Taxonomy" id="1656884"/>
    <lineage>
        <taxon>Bacteria</taxon>
        <taxon>Bacillati</taxon>
        <taxon>Actinomycetota</taxon>
        <taxon>Actinomycetes</taxon>
        <taxon>Micrococcales</taxon>
        <taxon>Dermacoccaceae</taxon>
        <taxon>Metallococcus</taxon>
    </lineage>
</organism>
<evidence type="ECO:0000256" key="1">
    <source>
        <dbReference type="ARBA" id="ARBA00022679"/>
    </source>
</evidence>